<dbReference type="GO" id="GO:0009451">
    <property type="term" value="P:RNA modification"/>
    <property type="evidence" value="ECO:0007669"/>
    <property type="project" value="InterPro"/>
</dbReference>
<protein>
    <recommendedName>
        <fullName evidence="4">Pentatricopeptide repeat-containing protein</fullName>
    </recommendedName>
</protein>
<dbReference type="InterPro" id="IPR011990">
    <property type="entry name" value="TPR-like_helical_dom_sf"/>
</dbReference>
<dbReference type="NCBIfam" id="TIGR00756">
    <property type="entry name" value="PPR"/>
    <property type="match status" value="1"/>
</dbReference>
<evidence type="ECO:0000313" key="2">
    <source>
        <dbReference type="EMBL" id="KAK2640490.1"/>
    </source>
</evidence>
<dbReference type="InterPro" id="IPR046848">
    <property type="entry name" value="E_motif"/>
</dbReference>
<organism evidence="2 3">
    <name type="scientific">Dipteronia dyeriana</name>
    <dbReference type="NCBI Taxonomy" id="168575"/>
    <lineage>
        <taxon>Eukaryota</taxon>
        <taxon>Viridiplantae</taxon>
        <taxon>Streptophyta</taxon>
        <taxon>Embryophyta</taxon>
        <taxon>Tracheophyta</taxon>
        <taxon>Spermatophyta</taxon>
        <taxon>Magnoliopsida</taxon>
        <taxon>eudicotyledons</taxon>
        <taxon>Gunneridae</taxon>
        <taxon>Pentapetalae</taxon>
        <taxon>rosids</taxon>
        <taxon>malvids</taxon>
        <taxon>Sapindales</taxon>
        <taxon>Sapindaceae</taxon>
        <taxon>Hippocastanoideae</taxon>
        <taxon>Acereae</taxon>
        <taxon>Dipteronia</taxon>
    </lineage>
</organism>
<dbReference type="InterPro" id="IPR002885">
    <property type="entry name" value="PPR_rpt"/>
</dbReference>
<dbReference type="AlphaFoldDB" id="A0AAD9TQP5"/>
<evidence type="ECO:0000256" key="1">
    <source>
        <dbReference type="ARBA" id="ARBA00022737"/>
    </source>
</evidence>
<dbReference type="PANTHER" id="PTHR47926">
    <property type="entry name" value="PENTATRICOPEPTIDE REPEAT-CONTAINING PROTEIN"/>
    <property type="match status" value="1"/>
</dbReference>
<evidence type="ECO:0008006" key="4">
    <source>
        <dbReference type="Google" id="ProtNLM"/>
    </source>
</evidence>
<dbReference type="Gene3D" id="1.25.40.10">
    <property type="entry name" value="Tetratricopeptide repeat domain"/>
    <property type="match status" value="1"/>
</dbReference>
<gene>
    <name evidence="2" type="ORF">Ddye_028285</name>
</gene>
<comment type="caution">
    <text evidence="2">The sequence shown here is derived from an EMBL/GenBank/DDBJ whole genome shotgun (WGS) entry which is preliminary data.</text>
</comment>
<dbReference type="EMBL" id="JANJYI010000008">
    <property type="protein sequence ID" value="KAK2640490.1"/>
    <property type="molecule type" value="Genomic_DNA"/>
</dbReference>
<reference evidence="2" key="1">
    <citation type="journal article" date="2023" name="Plant J.">
        <title>Genome sequences and population genomics provide insights into the demographic history, inbreeding, and mutation load of two 'living fossil' tree species of Dipteronia.</title>
        <authorList>
            <person name="Feng Y."/>
            <person name="Comes H.P."/>
            <person name="Chen J."/>
            <person name="Zhu S."/>
            <person name="Lu R."/>
            <person name="Zhang X."/>
            <person name="Li P."/>
            <person name="Qiu J."/>
            <person name="Olsen K.M."/>
            <person name="Qiu Y."/>
        </authorList>
    </citation>
    <scope>NUCLEOTIDE SEQUENCE</scope>
    <source>
        <strain evidence="2">KIB01</strain>
    </source>
</reference>
<dbReference type="Proteomes" id="UP001280121">
    <property type="component" value="Unassembled WGS sequence"/>
</dbReference>
<keyword evidence="1" id="KW-0677">Repeat</keyword>
<sequence length="108" mass="12115">MVDLLSRAGSFEEAERLLEQMPIQPIVTVWGTLLNGCKIYENVDLADQVRSHTREVETVGSGVYVLLSNIYARAGKWEEAKMARELMKHKSIVKILGHSTVEIKLSTS</sequence>
<proteinExistence type="predicted"/>
<evidence type="ECO:0000313" key="3">
    <source>
        <dbReference type="Proteomes" id="UP001280121"/>
    </source>
</evidence>
<dbReference type="Pfam" id="PF01535">
    <property type="entry name" value="PPR"/>
    <property type="match status" value="1"/>
</dbReference>
<dbReference type="GO" id="GO:0003723">
    <property type="term" value="F:RNA binding"/>
    <property type="evidence" value="ECO:0007669"/>
    <property type="project" value="InterPro"/>
</dbReference>
<accession>A0AAD9TQP5</accession>
<dbReference type="InterPro" id="IPR046960">
    <property type="entry name" value="PPR_At4g14850-like_plant"/>
</dbReference>
<name>A0AAD9TQP5_9ROSI</name>
<keyword evidence="3" id="KW-1185">Reference proteome</keyword>
<dbReference type="Pfam" id="PF20431">
    <property type="entry name" value="E_motif"/>
    <property type="match status" value="1"/>
</dbReference>